<evidence type="ECO:0008006" key="3">
    <source>
        <dbReference type="Google" id="ProtNLM"/>
    </source>
</evidence>
<sequence length="274" mass="29011">MHERAAHLMAGTDRTDAASAQKAAGLSLLAGPVLYRPDAAGELRIDRAEMLRYLGHAGQKVDGELSERIEGIAREVEQTVDPHGVIQAFPVDATGVDEAGMPCIRLTGTTIELRGRDIFRHLKDASACAVVACTLGMGTERRLRLLSGQRPLDAALYDAAASAYVESAVDAMEHIVRREAAAAGRACTWRFSCGYGDCPLAAQDAIVASLNAGRLIGLTTTPTHLLLPSKSVTALIGIIDGKDAAERSGERPSCAICRLRGNCAFRAHGTTCYA</sequence>
<reference evidence="1" key="2">
    <citation type="submission" date="2024-05" db="EMBL/GenBank/DDBJ databases">
        <title>Identification and characterization of horizontal gene transfer across gut microbiota members of farm animals based on homology search.</title>
        <authorList>
            <person name="Schwarzerova J."/>
            <person name="Nykrynova M."/>
            <person name="Jureckova K."/>
            <person name="Cejkova D."/>
            <person name="Rychlik I."/>
        </authorList>
    </citation>
    <scope>NUCLEOTIDE SEQUENCE</scope>
    <source>
        <strain evidence="1">176_SSukc20</strain>
    </source>
</reference>
<proteinExistence type="predicted"/>
<dbReference type="Gene3D" id="3.40.109.40">
    <property type="match status" value="1"/>
</dbReference>
<organism evidence="1 2">
    <name type="scientific">Collinsella ihumii</name>
    <dbReference type="NCBI Taxonomy" id="1720204"/>
    <lineage>
        <taxon>Bacteria</taxon>
        <taxon>Bacillati</taxon>
        <taxon>Actinomycetota</taxon>
        <taxon>Coriobacteriia</taxon>
        <taxon>Coriobacteriales</taxon>
        <taxon>Coriobacteriaceae</taxon>
        <taxon>Collinsella</taxon>
    </lineage>
</organism>
<protein>
    <recommendedName>
        <fullName evidence="3">Vitamin B12 dependent methionine synthase, activation domain</fullName>
    </recommendedName>
</protein>
<accession>A0ABT7XCN2</accession>
<dbReference type="Proteomes" id="UP001168435">
    <property type="component" value="Unassembled WGS sequence"/>
</dbReference>
<dbReference type="SUPFAM" id="SSF56507">
    <property type="entry name" value="Methionine synthase activation domain-like"/>
    <property type="match status" value="1"/>
</dbReference>
<name>A0ABT7XCN2_9ACTN</name>
<comment type="caution">
    <text evidence="1">The sequence shown here is derived from an EMBL/GenBank/DDBJ whole genome shotgun (WGS) entry which is preliminary data.</text>
</comment>
<dbReference type="InterPro" id="IPR037010">
    <property type="entry name" value="VitB12-dep_Met_synth_activ_sf"/>
</dbReference>
<reference evidence="1" key="1">
    <citation type="submission" date="2023-06" db="EMBL/GenBank/DDBJ databases">
        <authorList>
            <person name="Zeman M."/>
            <person name="Kubasova T."/>
            <person name="Jahodarova E."/>
            <person name="Nykrynova M."/>
            <person name="Rychlik I."/>
        </authorList>
    </citation>
    <scope>NUCLEOTIDE SEQUENCE</scope>
    <source>
        <strain evidence="1">176_SSukc20</strain>
    </source>
</reference>
<evidence type="ECO:0000313" key="1">
    <source>
        <dbReference type="EMBL" id="MDN0063171.1"/>
    </source>
</evidence>
<evidence type="ECO:0000313" key="2">
    <source>
        <dbReference type="Proteomes" id="UP001168435"/>
    </source>
</evidence>
<gene>
    <name evidence="1" type="ORF">QVN30_02480</name>
</gene>
<dbReference type="EMBL" id="JAUEIQ010000002">
    <property type="protein sequence ID" value="MDN0063171.1"/>
    <property type="molecule type" value="Genomic_DNA"/>
</dbReference>
<keyword evidence="2" id="KW-1185">Reference proteome</keyword>